<dbReference type="Gene3D" id="1.10.10.10">
    <property type="entry name" value="Winged helix-like DNA-binding domain superfamily/Winged helix DNA-binding domain"/>
    <property type="match status" value="1"/>
</dbReference>
<evidence type="ECO:0000259" key="1">
    <source>
        <dbReference type="Pfam" id="PF01498"/>
    </source>
</evidence>
<dbReference type="Pfam" id="PF01498">
    <property type="entry name" value="HTH_Tnp_Tc3_2"/>
    <property type="match status" value="1"/>
</dbReference>
<evidence type="ECO:0000313" key="3">
    <source>
        <dbReference type="Proteomes" id="UP001165121"/>
    </source>
</evidence>
<name>A0A9W6UFG1_9STRA</name>
<dbReference type="InterPro" id="IPR036388">
    <property type="entry name" value="WH-like_DNA-bd_sf"/>
</dbReference>
<evidence type="ECO:0000313" key="2">
    <source>
        <dbReference type="EMBL" id="GMF31772.1"/>
    </source>
</evidence>
<dbReference type="GO" id="GO:0015074">
    <property type="term" value="P:DNA integration"/>
    <property type="evidence" value="ECO:0007669"/>
    <property type="project" value="InterPro"/>
</dbReference>
<sequence length="247" mass="28467">MAPVRRQHSHQIRCLCVSKWKKQYSYSRISREVELPRSTVRGIIAHFKKNGHCVVASRQGRPRLTTAREDRRIIRDTEKNRFISAAVLAAAVSKDTGRVVTPQVVRNRLHESGLNGRSARKKPYVSKKHRKQRLAYAKRLAHYEEEDWGTVLFTDEASVELHGTTGRVSVWRRTNEAFQEKCVVPTFKSSRKSLMVWSSISANGVGTMHFCEKSVDGEYCRKLLKDEIPITRQITRRRTAPRLPRSS</sequence>
<dbReference type="PANTHER" id="PTHR46068:SF1">
    <property type="entry name" value="TRANSPOSASE IS30-LIKE HTH DOMAIN-CONTAINING PROTEIN"/>
    <property type="match status" value="1"/>
</dbReference>
<dbReference type="InterPro" id="IPR009057">
    <property type="entry name" value="Homeodomain-like_sf"/>
</dbReference>
<dbReference type="InterPro" id="IPR002492">
    <property type="entry name" value="Transposase_Tc1-like"/>
</dbReference>
<dbReference type="PANTHER" id="PTHR46068">
    <property type="entry name" value="PROTEIN CBG27172"/>
    <property type="match status" value="1"/>
</dbReference>
<dbReference type="AlphaFoldDB" id="A0A9W6UFG1"/>
<gene>
    <name evidence="2" type="ORF">Pfra01_000738200</name>
</gene>
<protein>
    <submittedName>
        <fullName evidence="2">Unnamed protein product</fullName>
    </submittedName>
</protein>
<dbReference type="GO" id="GO:0006313">
    <property type="term" value="P:DNA transposition"/>
    <property type="evidence" value="ECO:0007669"/>
    <property type="project" value="InterPro"/>
</dbReference>
<dbReference type="OrthoDB" id="115694at2759"/>
<dbReference type="GO" id="GO:0003677">
    <property type="term" value="F:DNA binding"/>
    <property type="evidence" value="ECO:0007669"/>
    <property type="project" value="InterPro"/>
</dbReference>
<dbReference type="EMBL" id="BSXT01000652">
    <property type="protein sequence ID" value="GMF31772.1"/>
    <property type="molecule type" value="Genomic_DNA"/>
</dbReference>
<feature type="domain" description="Transposase Tc1-like" evidence="1">
    <location>
        <begin position="70"/>
        <end position="139"/>
    </location>
</feature>
<proteinExistence type="predicted"/>
<dbReference type="Gene3D" id="3.30.420.10">
    <property type="entry name" value="Ribonuclease H-like superfamily/Ribonuclease H"/>
    <property type="match status" value="1"/>
</dbReference>
<accession>A0A9W6UFG1</accession>
<dbReference type="InterPro" id="IPR036397">
    <property type="entry name" value="RNaseH_sf"/>
</dbReference>
<keyword evidence="3" id="KW-1185">Reference proteome</keyword>
<organism evidence="2 3">
    <name type="scientific">Phytophthora fragariaefolia</name>
    <dbReference type="NCBI Taxonomy" id="1490495"/>
    <lineage>
        <taxon>Eukaryota</taxon>
        <taxon>Sar</taxon>
        <taxon>Stramenopiles</taxon>
        <taxon>Oomycota</taxon>
        <taxon>Peronosporomycetes</taxon>
        <taxon>Peronosporales</taxon>
        <taxon>Peronosporaceae</taxon>
        <taxon>Phytophthora</taxon>
    </lineage>
</organism>
<reference evidence="2" key="1">
    <citation type="submission" date="2023-04" db="EMBL/GenBank/DDBJ databases">
        <title>Phytophthora fragariaefolia NBRC 109709.</title>
        <authorList>
            <person name="Ichikawa N."/>
            <person name="Sato H."/>
            <person name="Tonouchi N."/>
        </authorList>
    </citation>
    <scope>NUCLEOTIDE SEQUENCE</scope>
    <source>
        <strain evidence="2">NBRC 109709</strain>
    </source>
</reference>
<dbReference type="SUPFAM" id="SSF46689">
    <property type="entry name" value="Homeodomain-like"/>
    <property type="match status" value="1"/>
</dbReference>
<comment type="caution">
    <text evidence="2">The sequence shown here is derived from an EMBL/GenBank/DDBJ whole genome shotgun (WGS) entry which is preliminary data.</text>
</comment>
<dbReference type="Proteomes" id="UP001165121">
    <property type="component" value="Unassembled WGS sequence"/>
</dbReference>